<dbReference type="InterPro" id="IPR003115">
    <property type="entry name" value="ParB_N"/>
</dbReference>
<evidence type="ECO:0000259" key="1">
    <source>
        <dbReference type="SMART" id="SM00470"/>
    </source>
</evidence>
<gene>
    <name evidence="2" type="ORF">SAMN06265338_1409</name>
</gene>
<dbReference type="InterPro" id="IPR036086">
    <property type="entry name" value="ParB/Sulfiredoxin_sf"/>
</dbReference>
<evidence type="ECO:0000313" key="3">
    <source>
        <dbReference type="Proteomes" id="UP000198418"/>
    </source>
</evidence>
<dbReference type="Proteomes" id="UP000198418">
    <property type="component" value="Unassembled WGS sequence"/>
</dbReference>
<evidence type="ECO:0000313" key="2">
    <source>
        <dbReference type="EMBL" id="SNB84849.1"/>
    </source>
</evidence>
<dbReference type="RefSeq" id="WP_088522697.1">
    <property type="nucleotide sequence ID" value="NZ_FYDG01000040.1"/>
</dbReference>
<keyword evidence="3" id="KW-1185">Reference proteome</keyword>
<protein>
    <submittedName>
        <fullName evidence="2">ParB-like nuclease domain-containing protein</fullName>
    </submittedName>
</protein>
<dbReference type="OrthoDB" id="4545778at2"/>
<dbReference type="SMART" id="SM00470">
    <property type="entry name" value="ParB"/>
    <property type="match status" value="1"/>
</dbReference>
<organism evidence="2 3">
    <name type="scientific">Rhodoblastus acidophilus</name>
    <name type="common">Rhodopseudomonas acidophila</name>
    <dbReference type="NCBI Taxonomy" id="1074"/>
    <lineage>
        <taxon>Bacteria</taxon>
        <taxon>Pseudomonadati</taxon>
        <taxon>Pseudomonadota</taxon>
        <taxon>Alphaproteobacteria</taxon>
        <taxon>Hyphomicrobiales</taxon>
        <taxon>Rhodoblastaceae</taxon>
        <taxon>Rhodoblastus</taxon>
    </lineage>
</organism>
<dbReference type="Gene3D" id="3.90.1530.10">
    <property type="entry name" value="Conserved hypothetical protein from pyrococcus furiosus pfu- 392566-001, ParB domain"/>
    <property type="match status" value="1"/>
</dbReference>
<dbReference type="EMBL" id="FYDG01000040">
    <property type="protein sequence ID" value="SNB84849.1"/>
    <property type="molecule type" value="Genomic_DNA"/>
</dbReference>
<feature type="domain" description="ParB-like N-terminal" evidence="1">
    <location>
        <begin position="28"/>
        <end position="120"/>
    </location>
</feature>
<accession>A0A212SGL4</accession>
<name>A0A212SGL4_RHOAC</name>
<sequence length="282" mass="30712">MSDLRPIDIADYPQIARPETFGAAPQLQWIKIAELAIDPDYQREITDARRKSIRAIAEHFNWGYFSAVMVSPVPGGRYAIIDGMGRTTAAALCGFDSVPCAVIIADKREQARAFTAVNGAVSVVRPLQRFKAEVAAGDPEAMRIKAVTDRAGVVIAGPAGGKQRESAKPNETFALDAIRRSIAKYGEATTEKALHCVARSCEAKGGQMRTQLIAAVALVLHNNEAWRDQRDLDRTFAGIDLDHLWREATAEAHTNPNVNARDVLCGMLVDALADRYDEPEAA</sequence>
<reference evidence="3" key="1">
    <citation type="submission" date="2017-06" db="EMBL/GenBank/DDBJ databases">
        <authorList>
            <person name="Varghese N."/>
            <person name="Submissions S."/>
        </authorList>
    </citation>
    <scope>NUCLEOTIDE SEQUENCE [LARGE SCALE GENOMIC DNA]</scope>
    <source>
        <strain evidence="3">DSM 137</strain>
    </source>
</reference>
<dbReference type="AlphaFoldDB" id="A0A212SGL4"/>
<dbReference type="SUPFAM" id="SSF110849">
    <property type="entry name" value="ParB/Sulfiredoxin"/>
    <property type="match status" value="1"/>
</dbReference>
<proteinExistence type="predicted"/>